<feature type="transmembrane region" description="Helical" evidence="13">
    <location>
        <begin position="164"/>
        <end position="183"/>
    </location>
</feature>
<evidence type="ECO:0000256" key="8">
    <source>
        <dbReference type="ARBA" id="ARBA00022692"/>
    </source>
</evidence>
<dbReference type="OrthoDB" id="409725at2759"/>
<proteinExistence type="inferred from homology"/>
<feature type="transmembrane region" description="Helical" evidence="13">
    <location>
        <begin position="36"/>
        <end position="59"/>
    </location>
</feature>
<evidence type="ECO:0000256" key="9">
    <source>
        <dbReference type="ARBA" id="ARBA00022737"/>
    </source>
</evidence>
<comment type="similarity">
    <text evidence="3">Belongs to the SWEET sugar transporter family.</text>
</comment>
<feature type="transmembrane region" description="Helical" evidence="13">
    <location>
        <begin position="132"/>
        <end position="152"/>
    </location>
</feature>
<evidence type="ECO:0000256" key="2">
    <source>
        <dbReference type="ARBA" id="ARBA00004653"/>
    </source>
</evidence>
<evidence type="ECO:0000256" key="12">
    <source>
        <dbReference type="ARBA" id="ARBA00023136"/>
    </source>
</evidence>
<dbReference type="AlphaFoldDB" id="A0A8T1VUR6"/>
<reference evidence="14" key="1">
    <citation type="submission" date="2021-02" db="EMBL/GenBank/DDBJ databases">
        <authorList>
            <person name="Palmer J.M."/>
        </authorList>
    </citation>
    <scope>NUCLEOTIDE SEQUENCE</scope>
    <source>
        <strain evidence="14">SCRP734</strain>
    </source>
</reference>
<dbReference type="Proteomes" id="UP000694044">
    <property type="component" value="Unassembled WGS sequence"/>
</dbReference>
<dbReference type="FunFam" id="1.20.1280.290:FF:000007">
    <property type="entry name" value="Bidirectional sugar transporter SWEET7"/>
    <property type="match status" value="1"/>
</dbReference>
<dbReference type="PANTHER" id="PTHR10791:SF30">
    <property type="entry name" value="SUGAR TRANSPORTER SWEET1"/>
    <property type="match status" value="1"/>
</dbReference>
<keyword evidence="15" id="KW-1185">Reference proteome</keyword>
<comment type="subcellular location">
    <subcellularLocation>
        <location evidence="1">Cell membrane</location>
        <topology evidence="1">Multi-pass membrane protein</topology>
    </subcellularLocation>
    <subcellularLocation>
        <location evidence="2">Golgi apparatus membrane</location>
        <topology evidence="2">Multi-pass membrane protein</topology>
    </subcellularLocation>
</comment>
<evidence type="ECO:0000256" key="5">
    <source>
        <dbReference type="ARBA" id="ARBA00022448"/>
    </source>
</evidence>
<keyword evidence="5" id="KW-0813">Transport</keyword>
<name>A0A8T1VUR6_9STRA</name>
<keyword evidence="7" id="KW-0762">Sugar transport</keyword>
<keyword evidence="9" id="KW-0677">Repeat</keyword>
<accession>A0A8T1VUR6</accession>
<evidence type="ECO:0000256" key="3">
    <source>
        <dbReference type="ARBA" id="ARBA00007809"/>
    </source>
</evidence>
<feature type="transmembrane region" description="Helical" evidence="13">
    <location>
        <begin position="99"/>
        <end position="120"/>
    </location>
</feature>
<keyword evidence="10 13" id="KW-1133">Transmembrane helix</keyword>
<keyword evidence="8 13" id="KW-0812">Transmembrane</keyword>
<evidence type="ECO:0000256" key="7">
    <source>
        <dbReference type="ARBA" id="ARBA00022597"/>
    </source>
</evidence>
<evidence type="ECO:0000256" key="4">
    <source>
        <dbReference type="ARBA" id="ARBA00021741"/>
    </source>
</evidence>
<evidence type="ECO:0000256" key="10">
    <source>
        <dbReference type="ARBA" id="ARBA00022989"/>
    </source>
</evidence>
<dbReference type="GO" id="GO:0005886">
    <property type="term" value="C:plasma membrane"/>
    <property type="evidence" value="ECO:0007669"/>
    <property type="project" value="UniProtKB-SubCell"/>
</dbReference>
<dbReference type="Pfam" id="PF03083">
    <property type="entry name" value="MtN3_slv"/>
    <property type="match status" value="2"/>
</dbReference>
<evidence type="ECO:0000256" key="1">
    <source>
        <dbReference type="ARBA" id="ARBA00004651"/>
    </source>
</evidence>
<organism evidence="14 15">
    <name type="scientific">Phytophthora pseudosyringae</name>
    <dbReference type="NCBI Taxonomy" id="221518"/>
    <lineage>
        <taxon>Eukaryota</taxon>
        <taxon>Sar</taxon>
        <taxon>Stramenopiles</taxon>
        <taxon>Oomycota</taxon>
        <taxon>Peronosporomycetes</taxon>
        <taxon>Peronosporales</taxon>
        <taxon>Peronosporaceae</taxon>
        <taxon>Phytophthora</taxon>
    </lineage>
</organism>
<dbReference type="EMBL" id="JAGDFM010000167">
    <property type="protein sequence ID" value="KAG7383769.1"/>
    <property type="molecule type" value="Genomic_DNA"/>
</dbReference>
<feature type="transmembrane region" description="Helical" evidence="13">
    <location>
        <begin position="6"/>
        <end position="24"/>
    </location>
</feature>
<evidence type="ECO:0000256" key="13">
    <source>
        <dbReference type="SAM" id="Phobius"/>
    </source>
</evidence>
<keyword evidence="6" id="KW-1003">Cell membrane</keyword>
<evidence type="ECO:0000256" key="11">
    <source>
        <dbReference type="ARBA" id="ARBA00023034"/>
    </source>
</evidence>
<sequence length="266" mass="29611">MSFWPTFLGVATAVAQVVLNLSPVPDITRVHRRQRIGELVALLLITMVVNCHFWLVYAYVTGSMFPLFATQIFGQLVAIVYTIYYRWSDPEKRKELRKLYAWALAAHCALSLYTILGLLGATDQSDSEVDTYLGYVGIIIDVWMFASPLGTLKHELETKSAASIPINLSLMLFVSTTLWVVSGMVDRDYFVAGLNSIGSLLSVVQIVFYMIYRPPGDEDLIPYEAAELADEVSVLEVTPTAETKSEAVSIHSAAYKMMLSPTAHRN</sequence>
<evidence type="ECO:0000313" key="14">
    <source>
        <dbReference type="EMBL" id="KAG7383769.1"/>
    </source>
</evidence>
<dbReference type="InterPro" id="IPR004316">
    <property type="entry name" value="SWEET_rpt"/>
</dbReference>
<feature type="transmembrane region" description="Helical" evidence="13">
    <location>
        <begin position="65"/>
        <end position="87"/>
    </location>
</feature>
<keyword evidence="12 13" id="KW-0472">Membrane</keyword>
<keyword evidence="11" id="KW-0333">Golgi apparatus</keyword>
<evidence type="ECO:0000313" key="15">
    <source>
        <dbReference type="Proteomes" id="UP000694044"/>
    </source>
</evidence>
<dbReference type="PANTHER" id="PTHR10791">
    <property type="entry name" value="RAG1-ACTIVATING PROTEIN 1"/>
    <property type="match status" value="1"/>
</dbReference>
<dbReference type="GO" id="GO:0000139">
    <property type="term" value="C:Golgi membrane"/>
    <property type="evidence" value="ECO:0007669"/>
    <property type="project" value="UniProtKB-SubCell"/>
</dbReference>
<dbReference type="FunFam" id="1.20.1280.290:FF:000004">
    <property type="entry name" value="Sugar transporter SWEET"/>
    <property type="match status" value="1"/>
</dbReference>
<feature type="transmembrane region" description="Helical" evidence="13">
    <location>
        <begin position="189"/>
        <end position="212"/>
    </location>
</feature>
<dbReference type="GO" id="GO:0051119">
    <property type="term" value="F:sugar transmembrane transporter activity"/>
    <property type="evidence" value="ECO:0007669"/>
    <property type="project" value="InterPro"/>
</dbReference>
<comment type="caution">
    <text evidence="14">The sequence shown here is derived from an EMBL/GenBank/DDBJ whole genome shotgun (WGS) entry which is preliminary data.</text>
</comment>
<protein>
    <recommendedName>
        <fullName evidence="4">Sugar transporter SWEET1</fullName>
    </recommendedName>
</protein>
<dbReference type="InterPro" id="IPR047664">
    <property type="entry name" value="SWEET"/>
</dbReference>
<evidence type="ECO:0000256" key="6">
    <source>
        <dbReference type="ARBA" id="ARBA00022475"/>
    </source>
</evidence>
<gene>
    <name evidence="14" type="ORF">PHYPSEUDO_003311</name>
</gene>